<dbReference type="OrthoDB" id="9984784at2759"/>
<keyword evidence="6" id="KW-1185">Reference proteome</keyword>
<dbReference type="InParanoid" id="T1FPJ0"/>
<gene>
    <name evidence="5" type="primary">20210737</name>
    <name evidence="4" type="ORF">HELRODRAFT_187992</name>
</gene>
<evidence type="ECO:0000256" key="2">
    <source>
        <dbReference type="ARBA" id="ARBA00023043"/>
    </source>
</evidence>
<dbReference type="CTD" id="20210737"/>
<dbReference type="AlphaFoldDB" id="T1FPJ0"/>
<dbReference type="Gene3D" id="1.25.40.20">
    <property type="entry name" value="Ankyrin repeat-containing domain"/>
    <property type="match status" value="1"/>
</dbReference>
<dbReference type="InterPro" id="IPR051637">
    <property type="entry name" value="Ank_repeat_dom-contain_49"/>
</dbReference>
<dbReference type="Proteomes" id="UP000015101">
    <property type="component" value="Unassembled WGS sequence"/>
</dbReference>
<reference evidence="6" key="1">
    <citation type="submission" date="2012-12" db="EMBL/GenBank/DDBJ databases">
        <authorList>
            <person name="Hellsten U."/>
            <person name="Grimwood J."/>
            <person name="Chapman J.A."/>
            <person name="Shapiro H."/>
            <person name="Aerts A."/>
            <person name="Otillar R.P."/>
            <person name="Terry A.Y."/>
            <person name="Boore J.L."/>
            <person name="Simakov O."/>
            <person name="Marletaz F."/>
            <person name="Cho S.-J."/>
            <person name="Edsinger-Gonzales E."/>
            <person name="Havlak P."/>
            <person name="Kuo D.-H."/>
            <person name="Larsson T."/>
            <person name="Lv J."/>
            <person name="Arendt D."/>
            <person name="Savage R."/>
            <person name="Osoegawa K."/>
            <person name="de Jong P."/>
            <person name="Lindberg D.R."/>
            <person name="Seaver E.C."/>
            <person name="Weisblat D.A."/>
            <person name="Putnam N.H."/>
            <person name="Grigoriev I.V."/>
            <person name="Rokhsar D.S."/>
        </authorList>
    </citation>
    <scope>NUCLEOTIDE SEQUENCE</scope>
</reference>
<dbReference type="eggNOG" id="KOG0505">
    <property type="taxonomic scope" value="Eukaryota"/>
</dbReference>
<dbReference type="EMBL" id="AMQM01000246">
    <property type="status" value="NOT_ANNOTATED_CDS"/>
    <property type="molecule type" value="Genomic_DNA"/>
</dbReference>
<dbReference type="STRING" id="6412.T1FPJ0"/>
<dbReference type="PANTHER" id="PTHR24180">
    <property type="entry name" value="CYCLIN-DEPENDENT KINASE INHIBITOR 2C-RELATED"/>
    <property type="match status" value="1"/>
</dbReference>
<evidence type="ECO:0000256" key="1">
    <source>
        <dbReference type="ARBA" id="ARBA00022737"/>
    </source>
</evidence>
<evidence type="ECO:0000256" key="3">
    <source>
        <dbReference type="PROSITE-ProRule" id="PRU00023"/>
    </source>
</evidence>
<dbReference type="SMART" id="SM00248">
    <property type="entry name" value="ANK"/>
    <property type="match status" value="2"/>
</dbReference>
<sequence length="139" mass="16280">MTPIYKTFSDALLMQDFPRIQSILTERHTFLDLNRYCRDGQTPLHHCSSSGNLKLVRLLVEHGANPRRKNKEGWTPLHLSVFRGHRKITAYLLKILIGKREKVHHSITQDVKPSIFEVTCKEEKIDFEEDDKKCLLQLQ</sequence>
<dbReference type="EnsemblMetazoa" id="HelroT187992">
    <property type="protein sequence ID" value="HelroP187992"/>
    <property type="gene ID" value="HelroG187992"/>
</dbReference>
<evidence type="ECO:0000313" key="4">
    <source>
        <dbReference type="EMBL" id="ESO12818.1"/>
    </source>
</evidence>
<dbReference type="HOGENOM" id="CLU_1847289_0_0_1"/>
<evidence type="ECO:0000313" key="5">
    <source>
        <dbReference type="EnsemblMetazoa" id="HelroP187992"/>
    </source>
</evidence>
<dbReference type="KEGG" id="hro:HELRODRAFT_187992"/>
<dbReference type="EMBL" id="KB095811">
    <property type="protein sequence ID" value="ESO12818.1"/>
    <property type="molecule type" value="Genomic_DNA"/>
</dbReference>
<dbReference type="InterPro" id="IPR036770">
    <property type="entry name" value="Ankyrin_rpt-contain_sf"/>
</dbReference>
<reference evidence="5" key="3">
    <citation type="submission" date="2015-06" db="UniProtKB">
        <authorList>
            <consortium name="EnsemblMetazoa"/>
        </authorList>
    </citation>
    <scope>IDENTIFICATION</scope>
</reference>
<evidence type="ECO:0000313" key="6">
    <source>
        <dbReference type="Proteomes" id="UP000015101"/>
    </source>
</evidence>
<dbReference type="PROSITE" id="PS50297">
    <property type="entry name" value="ANK_REP_REGION"/>
    <property type="match status" value="2"/>
</dbReference>
<feature type="repeat" description="ANK" evidence="3">
    <location>
        <begin position="39"/>
        <end position="71"/>
    </location>
</feature>
<dbReference type="SUPFAM" id="SSF48403">
    <property type="entry name" value="Ankyrin repeat"/>
    <property type="match status" value="1"/>
</dbReference>
<proteinExistence type="predicted"/>
<keyword evidence="2 3" id="KW-0040">ANK repeat</keyword>
<dbReference type="PANTHER" id="PTHR24180:SF45">
    <property type="entry name" value="POLY [ADP-RIBOSE] POLYMERASE TANKYRASE"/>
    <property type="match status" value="1"/>
</dbReference>
<dbReference type="Pfam" id="PF12796">
    <property type="entry name" value="Ank_2"/>
    <property type="match status" value="1"/>
</dbReference>
<protein>
    <submittedName>
        <fullName evidence="4 5">Uncharacterized protein</fullName>
    </submittedName>
</protein>
<dbReference type="GeneID" id="20210737"/>
<keyword evidence="1" id="KW-0677">Repeat</keyword>
<reference evidence="4 6" key="2">
    <citation type="journal article" date="2013" name="Nature">
        <title>Insights into bilaterian evolution from three spiralian genomes.</title>
        <authorList>
            <person name="Simakov O."/>
            <person name="Marletaz F."/>
            <person name="Cho S.J."/>
            <person name="Edsinger-Gonzales E."/>
            <person name="Havlak P."/>
            <person name="Hellsten U."/>
            <person name="Kuo D.H."/>
            <person name="Larsson T."/>
            <person name="Lv J."/>
            <person name="Arendt D."/>
            <person name="Savage R."/>
            <person name="Osoegawa K."/>
            <person name="de Jong P."/>
            <person name="Grimwood J."/>
            <person name="Chapman J.A."/>
            <person name="Shapiro H."/>
            <person name="Aerts A."/>
            <person name="Otillar R.P."/>
            <person name="Terry A.Y."/>
            <person name="Boore J.L."/>
            <person name="Grigoriev I.V."/>
            <person name="Lindberg D.R."/>
            <person name="Seaver E.C."/>
            <person name="Weisblat D.A."/>
            <person name="Putnam N.H."/>
            <person name="Rokhsar D.S."/>
        </authorList>
    </citation>
    <scope>NUCLEOTIDE SEQUENCE</scope>
</reference>
<organism evidence="5 6">
    <name type="scientific">Helobdella robusta</name>
    <name type="common">Californian leech</name>
    <dbReference type="NCBI Taxonomy" id="6412"/>
    <lineage>
        <taxon>Eukaryota</taxon>
        <taxon>Metazoa</taxon>
        <taxon>Spiralia</taxon>
        <taxon>Lophotrochozoa</taxon>
        <taxon>Annelida</taxon>
        <taxon>Clitellata</taxon>
        <taxon>Hirudinea</taxon>
        <taxon>Rhynchobdellida</taxon>
        <taxon>Glossiphoniidae</taxon>
        <taxon>Helobdella</taxon>
    </lineage>
</organism>
<dbReference type="RefSeq" id="XP_009009538.1">
    <property type="nucleotide sequence ID" value="XM_009011290.1"/>
</dbReference>
<feature type="repeat" description="ANK" evidence="3">
    <location>
        <begin position="72"/>
        <end position="94"/>
    </location>
</feature>
<accession>T1FPJ0</accession>
<dbReference type="PROSITE" id="PS50088">
    <property type="entry name" value="ANK_REPEAT"/>
    <property type="match status" value="2"/>
</dbReference>
<dbReference type="InterPro" id="IPR002110">
    <property type="entry name" value="Ankyrin_rpt"/>
</dbReference>
<name>T1FPJ0_HELRO</name>